<keyword evidence="1" id="KW-0732">Signal</keyword>
<organism evidence="2">
    <name type="scientific">Rhipicephalus zambeziensis</name>
    <dbReference type="NCBI Taxonomy" id="60191"/>
    <lineage>
        <taxon>Eukaryota</taxon>
        <taxon>Metazoa</taxon>
        <taxon>Ecdysozoa</taxon>
        <taxon>Arthropoda</taxon>
        <taxon>Chelicerata</taxon>
        <taxon>Arachnida</taxon>
        <taxon>Acari</taxon>
        <taxon>Parasitiformes</taxon>
        <taxon>Ixodida</taxon>
        <taxon>Ixodoidea</taxon>
        <taxon>Ixodidae</taxon>
        <taxon>Rhipicephalinae</taxon>
        <taxon>Rhipicephalus</taxon>
        <taxon>Rhipicephalus</taxon>
    </lineage>
</organism>
<feature type="signal peptide" evidence="1">
    <location>
        <begin position="1"/>
        <end position="25"/>
    </location>
</feature>
<sequence length="114" mass="11856">MCHLSSVAIFLTVAILCATSTVTKCSGTKGSDDGYVEWGSTDGNECEGSSECGDGKCCLNNDGQNSCQLRAPIGKPCSPEADFNAVYNTTCPCESPYPCKDKGENISICAPPEG</sequence>
<dbReference type="Gene3D" id="2.10.80.10">
    <property type="entry name" value="Lipase, subunit A"/>
    <property type="match status" value="1"/>
</dbReference>
<reference evidence="2" key="1">
    <citation type="journal article" date="2017" name="Parasit. Vectors">
        <title>Sialotranscriptomics of Rhipicephalus zambeziensis reveals intricate expression profiles of secretory proteins and suggests tight temporal transcriptional regulation during blood-feeding.</title>
        <authorList>
            <person name="de Castro M.H."/>
            <person name="de Klerk D."/>
            <person name="Pienaar R."/>
            <person name="Rees D.J.G."/>
            <person name="Mans B.J."/>
        </authorList>
    </citation>
    <scope>NUCLEOTIDE SEQUENCE</scope>
    <source>
        <tissue evidence="2">Salivary glands</tissue>
    </source>
</reference>
<accession>A0A224YLL9</accession>
<dbReference type="EMBL" id="GFPF01003728">
    <property type="protein sequence ID" value="MAA14874.1"/>
    <property type="molecule type" value="Transcribed_RNA"/>
</dbReference>
<protein>
    <submittedName>
        <fullName evidence="2">Ixodegrin B</fullName>
    </submittedName>
</protein>
<dbReference type="AlphaFoldDB" id="A0A224YLL9"/>
<name>A0A224YLL9_9ACAR</name>
<evidence type="ECO:0000256" key="1">
    <source>
        <dbReference type="SAM" id="SignalP"/>
    </source>
</evidence>
<proteinExistence type="predicted"/>
<evidence type="ECO:0000313" key="2">
    <source>
        <dbReference type="EMBL" id="MAA14874.1"/>
    </source>
</evidence>
<feature type="chain" id="PRO_5013075919" evidence="1">
    <location>
        <begin position="26"/>
        <end position="114"/>
    </location>
</feature>